<proteinExistence type="inferred from homology"/>
<dbReference type="AlphaFoldDB" id="A0A834SP24"/>
<feature type="signal peptide" evidence="6">
    <location>
        <begin position="1"/>
        <end position="21"/>
    </location>
</feature>
<evidence type="ECO:0000313" key="7">
    <source>
        <dbReference type="EMBL" id="KAF7804392.1"/>
    </source>
</evidence>
<dbReference type="CDD" id="cd09218">
    <property type="entry name" value="TLP-PA"/>
    <property type="match status" value="1"/>
</dbReference>
<dbReference type="PRINTS" id="PR00347">
    <property type="entry name" value="THAUMATIN"/>
</dbReference>
<dbReference type="EMBL" id="JAAIUW010000013">
    <property type="protein sequence ID" value="KAF7804392.1"/>
    <property type="molecule type" value="Genomic_DNA"/>
</dbReference>
<feature type="disulfide bond" evidence="5">
    <location>
        <begin position="147"/>
        <end position="229"/>
    </location>
</feature>
<evidence type="ECO:0000256" key="3">
    <source>
        <dbReference type="ARBA" id="ARBA00022525"/>
    </source>
</evidence>
<name>A0A834SP24_9FABA</name>
<protein>
    <submittedName>
        <fullName evidence="7">Thaumatin-like protein 1b</fullName>
    </submittedName>
</protein>
<evidence type="ECO:0000256" key="4">
    <source>
        <dbReference type="ARBA" id="ARBA00023157"/>
    </source>
</evidence>
<accession>A0A834SP24</accession>
<organism evidence="7 8">
    <name type="scientific">Senna tora</name>
    <dbReference type="NCBI Taxonomy" id="362788"/>
    <lineage>
        <taxon>Eukaryota</taxon>
        <taxon>Viridiplantae</taxon>
        <taxon>Streptophyta</taxon>
        <taxon>Embryophyta</taxon>
        <taxon>Tracheophyta</taxon>
        <taxon>Spermatophyta</taxon>
        <taxon>Magnoliopsida</taxon>
        <taxon>eudicotyledons</taxon>
        <taxon>Gunneridae</taxon>
        <taxon>Pentapetalae</taxon>
        <taxon>rosids</taxon>
        <taxon>fabids</taxon>
        <taxon>Fabales</taxon>
        <taxon>Fabaceae</taxon>
        <taxon>Caesalpinioideae</taxon>
        <taxon>Cassia clade</taxon>
        <taxon>Senna</taxon>
    </lineage>
</organism>
<reference evidence="7" key="1">
    <citation type="submission" date="2020-09" db="EMBL/GenBank/DDBJ databases">
        <title>Genome-Enabled Discovery of Anthraquinone Biosynthesis in Senna tora.</title>
        <authorList>
            <person name="Kang S.-H."/>
            <person name="Pandey R.P."/>
            <person name="Lee C.-M."/>
            <person name="Sim J.-S."/>
            <person name="Jeong J.-T."/>
            <person name="Choi B.-S."/>
            <person name="Jung M."/>
            <person name="Ginzburg D."/>
            <person name="Zhao K."/>
            <person name="Won S.Y."/>
            <person name="Oh T.-J."/>
            <person name="Yu Y."/>
            <person name="Kim N.-H."/>
            <person name="Lee O.R."/>
            <person name="Lee T.-H."/>
            <person name="Bashyal P."/>
            <person name="Kim T.-S."/>
            <person name="Lee W.-H."/>
            <person name="Kawkins C."/>
            <person name="Kim C.-K."/>
            <person name="Kim J.S."/>
            <person name="Ahn B.O."/>
            <person name="Rhee S.Y."/>
            <person name="Sohng J.K."/>
        </authorList>
    </citation>
    <scope>NUCLEOTIDE SEQUENCE</scope>
    <source>
        <tissue evidence="7">Leaf</tissue>
    </source>
</reference>
<comment type="caution">
    <text evidence="7">The sequence shown here is derived from an EMBL/GenBank/DDBJ whole genome shotgun (WGS) entry which is preliminary data.</text>
</comment>
<dbReference type="SMART" id="SM00205">
    <property type="entry name" value="THN"/>
    <property type="match status" value="1"/>
</dbReference>
<comment type="similarity">
    <text evidence="2">Belongs to the thaumatin family.</text>
</comment>
<dbReference type="Gene3D" id="2.60.110.10">
    <property type="entry name" value="Thaumatin"/>
    <property type="match status" value="1"/>
</dbReference>
<feature type="disulfide bond" evidence="5">
    <location>
        <begin position="30"/>
        <end position="240"/>
    </location>
</feature>
<dbReference type="OrthoDB" id="430315at2759"/>
<dbReference type="FunFam" id="2.60.110.10:FF:000002">
    <property type="entry name" value="Thaumatin-like protein 1a"/>
    <property type="match status" value="1"/>
</dbReference>
<keyword evidence="8" id="KW-1185">Reference proteome</keyword>
<evidence type="ECO:0000256" key="2">
    <source>
        <dbReference type="ARBA" id="ARBA00010607"/>
    </source>
</evidence>
<evidence type="ECO:0000256" key="5">
    <source>
        <dbReference type="PIRSR" id="PIRSR002703-1"/>
    </source>
</evidence>
<keyword evidence="4 5" id="KW-1015">Disulfide bond</keyword>
<keyword evidence="3" id="KW-0964">Secreted</keyword>
<dbReference type="PANTHER" id="PTHR31048">
    <property type="entry name" value="OS03G0233200 PROTEIN"/>
    <property type="match status" value="1"/>
</dbReference>
<feature type="disulfide bond" evidence="5">
    <location>
        <begin position="152"/>
        <end position="212"/>
    </location>
</feature>
<dbReference type="InterPro" id="IPR017949">
    <property type="entry name" value="Thaumatin_CS"/>
</dbReference>
<dbReference type="Proteomes" id="UP000634136">
    <property type="component" value="Unassembled WGS sequence"/>
</dbReference>
<gene>
    <name evidence="7" type="ORF">G2W53_043503</name>
</gene>
<feature type="disulfide bond" evidence="5">
    <location>
        <begin position="160"/>
        <end position="175"/>
    </location>
</feature>
<evidence type="ECO:0000256" key="6">
    <source>
        <dbReference type="SAM" id="SignalP"/>
    </source>
</evidence>
<dbReference type="GO" id="GO:0005576">
    <property type="term" value="C:extracellular region"/>
    <property type="evidence" value="ECO:0007669"/>
    <property type="project" value="UniProtKB-SubCell"/>
</dbReference>
<dbReference type="PROSITE" id="PS51367">
    <property type="entry name" value="THAUMATIN_2"/>
    <property type="match status" value="1"/>
</dbReference>
<dbReference type="InterPro" id="IPR037176">
    <property type="entry name" value="Osmotin/thaumatin-like_sf"/>
</dbReference>
<feature type="disulfide bond" evidence="5">
    <location>
        <begin position="78"/>
        <end position="87"/>
    </location>
</feature>
<feature type="disulfide bond" evidence="5">
    <location>
        <begin position="189"/>
        <end position="199"/>
    </location>
</feature>
<feature type="chain" id="PRO_5032270818" evidence="6">
    <location>
        <begin position="22"/>
        <end position="243"/>
    </location>
</feature>
<comment type="subcellular location">
    <subcellularLocation>
        <location evidence="1">Secreted</location>
    </subcellularLocation>
</comment>
<dbReference type="Pfam" id="PF00314">
    <property type="entry name" value="Thaumatin"/>
    <property type="match status" value="1"/>
</dbReference>
<dbReference type="PROSITE" id="PS00316">
    <property type="entry name" value="THAUMATIN_1"/>
    <property type="match status" value="1"/>
</dbReference>
<dbReference type="PIRSF" id="PIRSF002703">
    <property type="entry name" value="Thaumatin"/>
    <property type="match status" value="1"/>
</dbReference>
<keyword evidence="6" id="KW-0732">Signal</keyword>
<evidence type="ECO:0000256" key="1">
    <source>
        <dbReference type="ARBA" id="ARBA00004613"/>
    </source>
</evidence>
<dbReference type="SUPFAM" id="SSF49870">
    <property type="entry name" value="Osmotin, thaumatin-like protein"/>
    <property type="match status" value="1"/>
</dbReference>
<feature type="disulfide bond" evidence="5">
    <location>
        <begin position="179"/>
        <end position="188"/>
    </location>
</feature>
<feature type="disulfide bond" evidence="5">
    <location>
        <begin position="92"/>
        <end position="99"/>
    </location>
</feature>
<dbReference type="InterPro" id="IPR001938">
    <property type="entry name" value="Thaumatin"/>
</dbReference>
<evidence type="ECO:0000313" key="8">
    <source>
        <dbReference type="Proteomes" id="UP000634136"/>
    </source>
</evidence>
<sequence>MNTRVALSLTLALFFLCGADAATITFNNKCSYTVWPGTLTGDQKPQLSKTGFELASGASTTVNVPSPWSGRFWGRTGCSSSSGKFTCATADCGSGQVACNGKGAVPPATLIELTVASNKGKDYYDVSNVDGFNVPMSIAPQGGSGQCKKSSCPANINNVCPAELQVKSGGKVVACKSACLAFNKPEYCCTGTHNTADKCPPTSYSQFFEKQCPDAYSYAFDDKNSSFTCSAWPNYTITFCPAP</sequence>